<name>A0ABV4U4H6_9BACT</name>
<dbReference type="RefSeq" id="WP_425344988.1">
    <property type="nucleotide sequence ID" value="NZ_JBGUBD010000004.1"/>
</dbReference>
<keyword evidence="2" id="KW-1185">Reference proteome</keyword>
<organism evidence="1 2">
    <name type="scientific">Natronomicrosphaera hydrolytica</name>
    <dbReference type="NCBI Taxonomy" id="3242702"/>
    <lineage>
        <taxon>Bacteria</taxon>
        <taxon>Pseudomonadati</taxon>
        <taxon>Planctomycetota</taxon>
        <taxon>Phycisphaerae</taxon>
        <taxon>Phycisphaerales</taxon>
        <taxon>Phycisphaeraceae</taxon>
        <taxon>Natronomicrosphaera</taxon>
    </lineage>
</organism>
<comment type="caution">
    <text evidence="1">The sequence shown here is derived from an EMBL/GenBank/DDBJ whole genome shotgun (WGS) entry which is preliminary data.</text>
</comment>
<dbReference type="EMBL" id="JBGUBD010000004">
    <property type="protein sequence ID" value="MFA9478060.1"/>
    <property type="molecule type" value="Genomic_DNA"/>
</dbReference>
<sequence length="221" mass="23707">MSMAVQAHASVTETFYLAPSDGQAATLRGGVPAYHGNTMSPGDSAFAIGAHGNASESPYRALLQFGGLDMFASITTATIELTVFAPYNGDYMDVAVHQVTEAWSPGTNTSWNTQPSYEADPYLVQNDWWGGFDSPVYTHVYDVTGLVQAWGDGTSPNYGVLLKQHDESIPQDALLFNNDLSDAPGPRLVVHGVLVPEPGMGSIFAFALAACFGRRRRLVSK</sequence>
<gene>
    <name evidence="1" type="ORF">ACERK3_07090</name>
</gene>
<accession>A0ABV4U4H6</accession>
<proteinExistence type="predicted"/>
<evidence type="ECO:0000313" key="2">
    <source>
        <dbReference type="Proteomes" id="UP001575105"/>
    </source>
</evidence>
<dbReference type="Proteomes" id="UP001575105">
    <property type="component" value="Unassembled WGS sequence"/>
</dbReference>
<dbReference type="NCBIfam" id="NF033679">
    <property type="entry name" value="DNRLRE_dom"/>
    <property type="match status" value="1"/>
</dbReference>
<reference evidence="1 2" key="1">
    <citation type="submission" date="2024-08" db="EMBL/GenBank/DDBJ databases">
        <title>Whole-genome sequencing of halo(alkali)philic microorganisms from hypersaline lakes.</title>
        <authorList>
            <person name="Sorokin D.Y."/>
            <person name="Merkel A.Y."/>
            <person name="Messina E."/>
            <person name="Yakimov M."/>
        </authorList>
    </citation>
    <scope>NUCLEOTIDE SEQUENCE [LARGE SCALE GENOMIC DNA]</scope>
    <source>
        <strain evidence="1 2">AB-hyl4</strain>
    </source>
</reference>
<evidence type="ECO:0000313" key="1">
    <source>
        <dbReference type="EMBL" id="MFA9478060.1"/>
    </source>
</evidence>
<protein>
    <submittedName>
        <fullName evidence="1">DNRLRE domain-containing protein</fullName>
    </submittedName>
</protein>